<gene>
    <name evidence="1" type="ORF">R1flu_009041</name>
</gene>
<evidence type="ECO:0000313" key="2">
    <source>
        <dbReference type="Proteomes" id="UP001605036"/>
    </source>
</evidence>
<keyword evidence="2" id="KW-1185">Reference proteome</keyword>
<organism evidence="1 2">
    <name type="scientific">Riccia fluitans</name>
    <dbReference type="NCBI Taxonomy" id="41844"/>
    <lineage>
        <taxon>Eukaryota</taxon>
        <taxon>Viridiplantae</taxon>
        <taxon>Streptophyta</taxon>
        <taxon>Embryophyta</taxon>
        <taxon>Marchantiophyta</taxon>
        <taxon>Marchantiopsida</taxon>
        <taxon>Marchantiidae</taxon>
        <taxon>Marchantiales</taxon>
        <taxon>Ricciaceae</taxon>
        <taxon>Riccia</taxon>
    </lineage>
</organism>
<protein>
    <submittedName>
        <fullName evidence="1">Uncharacterized protein</fullName>
    </submittedName>
</protein>
<sequence length="89" mass="10194">MESEQSYFELGFWPLTDGFIYIQGGKWSAAFGVLKASSKGVLVFLQYYVLEGGKLTPLEAYEYRIKPPNISFPETWNSMWSVSSIFYSL</sequence>
<dbReference type="AlphaFoldDB" id="A0ABD1Z245"/>
<name>A0ABD1Z245_9MARC</name>
<comment type="caution">
    <text evidence="1">The sequence shown here is derived from an EMBL/GenBank/DDBJ whole genome shotgun (WGS) entry which is preliminary data.</text>
</comment>
<accession>A0ABD1Z245</accession>
<proteinExistence type="predicted"/>
<reference evidence="1 2" key="1">
    <citation type="submission" date="2024-09" db="EMBL/GenBank/DDBJ databases">
        <title>Chromosome-scale assembly of Riccia fluitans.</title>
        <authorList>
            <person name="Paukszto L."/>
            <person name="Sawicki J."/>
            <person name="Karawczyk K."/>
            <person name="Piernik-Szablinska J."/>
            <person name="Szczecinska M."/>
            <person name="Mazdziarz M."/>
        </authorList>
    </citation>
    <scope>NUCLEOTIDE SEQUENCE [LARGE SCALE GENOMIC DNA]</scope>
    <source>
        <strain evidence="1">Rf_01</strain>
        <tissue evidence="1">Aerial parts of the thallus</tissue>
    </source>
</reference>
<dbReference type="EMBL" id="JBHFFA010000002">
    <property type="protein sequence ID" value="KAL2641454.1"/>
    <property type="molecule type" value="Genomic_DNA"/>
</dbReference>
<evidence type="ECO:0000313" key="1">
    <source>
        <dbReference type="EMBL" id="KAL2641454.1"/>
    </source>
</evidence>
<dbReference type="Proteomes" id="UP001605036">
    <property type="component" value="Unassembled WGS sequence"/>
</dbReference>